<comment type="subunit">
    <text evidence="2">Interacts with COX5B; this interaction may contribute to localize PYROXD2 to the inner face of the inner mitochondrial membrane.</text>
</comment>
<evidence type="ECO:0000256" key="1">
    <source>
        <dbReference type="ARBA" id="ARBA00037217"/>
    </source>
</evidence>
<evidence type="ECO:0000256" key="2">
    <source>
        <dbReference type="ARBA" id="ARBA00038825"/>
    </source>
</evidence>
<dbReference type="PANTHER" id="PTHR10668:SF103">
    <property type="entry name" value="PYRIDINE NUCLEOTIDE-DISULFIDE OXIDOREDUCTASE DOMAIN-CONTAINING PROTEIN 2"/>
    <property type="match status" value="1"/>
</dbReference>
<comment type="function">
    <text evidence="1">Probable oxidoreductase that may play a role as regulator of mitochondrial function.</text>
</comment>
<dbReference type="SUPFAM" id="SSF51905">
    <property type="entry name" value="FAD/NAD(P)-binding domain"/>
    <property type="match status" value="1"/>
</dbReference>
<gene>
    <name evidence="5" type="ORF">KDL28_24955</name>
</gene>
<name>A0ABT1A5M3_9PSEU</name>
<dbReference type="InterPro" id="IPR036188">
    <property type="entry name" value="FAD/NAD-bd_sf"/>
</dbReference>
<dbReference type="RefSeq" id="WP_252442146.1">
    <property type="nucleotide sequence ID" value="NZ_JAGSOV010000053.1"/>
</dbReference>
<evidence type="ECO:0000313" key="5">
    <source>
        <dbReference type="EMBL" id="MCO1658317.1"/>
    </source>
</evidence>
<keyword evidence="6" id="KW-1185">Reference proteome</keyword>
<dbReference type="Pfam" id="PF01593">
    <property type="entry name" value="Amino_oxidase"/>
    <property type="match status" value="1"/>
</dbReference>
<feature type="domain" description="Amine oxidase" evidence="4">
    <location>
        <begin position="35"/>
        <end position="519"/>
    </location>
</feature>
<dbReference type="Proteomes" id="UP001165283">
    <property type="component" value="Unassembled WGS sequence"/>
</dbReference>
<dbReference type="EMBL" id="JAGSOV010000053">
    <property type="protein sequence ID" value="MCO1658317.1"/>
    <property type="molecule type" value="Genomic_DNA"/>
</dbReference>
<sequence length="535" mass="56326">MAVQQVEGRVGLPAPIAELAARRWDAVVVGGGHNGLTAAAYLARAGRSVLVLEARERLGGAATLERPFADDPDYLISPCAYVVGLLHPLVVSELGLAERGFAVTLVDPSLWCPFEDGTSVAVWSDADAAAKEVAALAPSDVEGYLAYEALFERIRRTLRLGPRDTWVGDSPDRAELAELFGADTEALDVLLHRSIADVVCEHVRDERLRALLHGQGVIGTWAGPRDPGTAGVHAMHSLGTLNDGRWGYVRGGTGRVSFAIADAAVAHGAVLAAGVPVAAIEPGEGVRLAGGELIAADVVVSSADPKRTTALCGDAAPGPWRARVDAWRSTSPVVKINCALRGLPVFPAAPDPDLPHRAMVTITSGLDATQAAFERAVAGHPAPSWAEVYFPSRYDPSVAPEGRHVMSVFAQYVPYALAEGSWETRREEIADAALAEVARFAPDVVDRIEHRQVLGPPDVEARIGLTGGHIFQGDCLPDQMWDRRFGPRTAVPGLYLAGAATHPGGSVIGVNGRNAAMAVLADTTPDRLPSAPPLS</sequence>
<proteinExistence type="predicted"/>
<accession>A0ABT1A5M3</accession>
<dbReference type="PANTHER" id="PTHR10668">
    <property type="entry name" value="PHYTOENE DEHYDROGENASE"/>
    <property type="match status" value="1"/>
</dbReference>
<dbReference type="Gene3D" id="3.90.660.50">
    <property type="match status" value="1"/>
</dbReference>
<comment type="caution">
    <text evidence="5">The sequence shown here is derived from an EMBL/GenBank/DDBJ whole genome shotgun (WGS) entry which is preliminary data.</text>
</comment>
<evidence type="ECO:0000256" key="3">
    <source>
        <dbReference type="ARBA" id="ARBA00040298"/>
    </source>
</evidence>
<dbReference type="Gene3D" id="3.50.50.60">
    <property type="entry name" value="FAD/NAD(P)-binding domain"/>
    <property type="match status" value="2"/>
</dbReference>
<evidence type="ECO:0000259" key="4">
    <source>
        <dbReference type="Pfam" id="PF01593"/>
    </source>
</evidence>
<organism evidence="5 6">
    <name type="scientific">Pseudonocardia humida</name>
    <dbReference type="NCBI Taxonomy" id="2800819"/>
    <lineage>
        <taxon>Bacteria</taxon>
        <taxon>Bacillati</taxon>
        <taxon>Actinomycetota</taxon>
        <taxon>Actinomycetes</taxon>
        <taxon>Pseudonocardiales</taxon>
        <taxon>Pseudonocardiaceae</taxon>
        <taxon>Pseudonocardia</taxon>
    </lineage>
</organism>
<reference evidence="5" key="1">
    <citation type="submission" date="2021-04" db="EMBL/GenBank/DDBJ databases">
        <title>Pseudonocardia sp. nov., isolated from sandy soil of mangrove forest.</title>
        <authorList>
            <person name="Zan Z."/>
            <person name="Huang R."/>
            <person name="Liu W."/>
        </authorList>
    </citation>
    <scope>NUCLEOTIDE SEQUENCE</scope>
    <source>
        <strain evidence="5">S2-4</strain>
    </source>
</reference>
<evidence type="ECO:0000313" key="6">
    <source>
        <dbReference type="Proteomes" id="UP001165283"/>
    </source>
</evidence>
<protein>
    <recommendedName>
        <fullName evidence="3">Pyridine nucleotide-disulfide oxidoreductase domain-containing protein 2</fullName>
    </recommendedName>
</protein>
<dbReference type="InterPro" id="IPR002937">
    <property type="entry name" value="Amino_oxidase"/>
</dbReference>